<evidence type="ECO:0000313" key="1">
    <source>
        <dbReference type="EMBL" id="BBH02749.1"/>
    </source>
</evidence>
<keyword evidence="1" id="KW-0449">Lipoprotein</keyword>
<dbReference type="EMBL" id="AP019301">
    <property type="protein sequence ID" value="BBH02749.1"/>
    <property type="molecule type" value="Genomic_DNA"/>
</dbReference>
<sequence length="307" mass="33496">MSSLTILINYDGKWVNSTYKDIVFELITGKGKSRNYSSHGPCKANAFYRNGSTKNSGDHIPLVLLNGSNDSNLMEPVHPTSGAFWGLGVGIGCGIGWGPGFGPEVIGYVGAGCGVGFSVGFTLLGAGIGLPANWLLQVPYNAAMATRSGALGFGQSSGLPFSKNIAGEGWNNIAPCFTNLQREASGRFSSFKQQHLLDKGVDLSEMKSRLSVNASSMCESLEAFWGRFFHSSKDSHLFIEQLMQVQKVDTIDYLTEDLCLLVLQIPDTDNVPPIVSNIIYLVQLWMHHRFRRPHNQVTMSSQHAKFL</sequence>
<name>A0A4Y1RER8_PRUDU</name>
<gene>
    <name evidence="1" type="ORF">Prudu_013418</name>
</gene>
<accession>A0A4Y1RER8</accession>
<proteinExistence type="predicted"/>
<dbReference type="InterPro" id="IPR037735">
    <property type="entry name" value="AS8-like"/>
</dbReference>
<protein>
    <submittedName>
        <fullName evidence="1">Membrane lipoprotein</fullName>
    </submittedName>
</protein>
<dbReference type="PANTHER" id="PTHR36778:SF1">
    <property type="entry name" value="CADMIUM-INDUCED PROTEIN AS8"/>
    <property type="match status" value="1"/>
</dbReference>
<dbReference type="PANTHER" id="PTHR36778">
    <property type="entry name" value="CADMIUM-INDUCED PROTEIN AS8"/>
    <property type="match status" value="1"/>
</dbReference>
<reference evidence="1" key="1">
    <citation type="journal article" date="2019" name="Science">
        <title>Mutation of a bHLH transcription factor allowed almond domestication.</title>
        <authorList>
            <person name="Sanchez-Perez R."/>
            <person name="Pavan S."/>
            <person name="Mazzeo R."/>
            <person name="Moldovan C."/>
            <person name="Aiese Cigliano R."/>
            <person name="Del Cueto J."/>
            <person name="Ricciardi F."/>
            <person name="Lotti C."/>
            <person name="Ricciardi L."/>
            <person name="Dicenta F."/>
            <person name="Lopez-Marques R.L."/>
            <person name="Lindberg Moller B."/>
        </authorList>
    </citation>
    <scope>NUCLEOTIDE SEQUENCE</scope>
</reference>
<dbReference type="AlphaFoldDB" id="A0A4Y1RER8"/>
<organism evidence="1">
    <name type="scientific">Prunus dulcis</name>
    <name type="common">Almond</name>
    <name type="synonym">Amygdalus dulcis</name>
    <dbReference type="NCBI Taxonomy" id="3755"/>
    <lineage>
        <taxon>Eukaryota</taxon>
        <taxon>Viridiplantae</taxon>
        <taxon>Streptophyta</taxon>
        <taxon>Embryophyta</taxon>
        <taxon>Tracheophyta</taxon>
        <taxon>Spermatophyta</taxon>
        <taxon>Magnoliopsida</taxon>
        <taxon>eudicotyledons</taxon>
        <taxon>Gunneridae</taxon>
        <taxon>Pentapetalae</taxon>
        <taxon>rosids</taxon>
        <taxon>fabids</taxon>
        <taxon>Rosales</taxon>
        <taxon>Rosaceae</taxon>
        <taxon>Amygdaloideae</taxon>
        <taxon>Amygdaleae</taxon>
        <taxon>Prunus</taxon>
    </lineage>
</organism>